<dbReference type="RefSeq" id="WP_146063300.1">
    <property type="nucleotide sequence ID" value="NZ_FNUS01000004.1"/>
</dbReference>
<organism evidence="2 3">
    <name type="scientific">Halpernia humi</name>
    <dbReference type="NCBI Taxonomy" id="493375"/>
    <lineage>
        <taxon>Bacteria</taxon>
        <taxon>Pseudomonadati</taxon>
        <taxon>Bacteroidota</taxon>
        <taxon>Flavobacteriia</taxon>
        <taxon>Flavobacteriales</taxon>
        <taxon>Weeksellaceae</taxon>
        <taxon>Chryseobacterium group</taxon>
        <taxon>Halpernia</taxon>
    </lineage>
</organism>
<proteinExistence type="predicted"/>
<protein>
    <submittedName>
        <fullName evidence="2">Uncharacterized protein</fullName>
    </submittedName>
</protein>
<dbReference type="Proteomes" id="UP000236738">
    <property type="component" value="Unassembled WGS sequence"/>
</dbReference>
<evidence type="ECO:0000256" key="1">
    <source>
        <dbReference type="SAM" id="SignalP"/>
    </source>
</evidence>
<accession>A0A1H5YX43</accession>
<reference evidence="3" key="1">
    <citation type="submission" date="2016-10" db="EMBL/GenBank/DDBJ databases">
        <authorList>
            <person name="Varghese N."/>
            <person name="Submissions S."/>
        </authorList>
    </citation>
    <scope>NUCLEOTIDE SEQUENCE [LARGE SCALE GENOMIC DNA]</scope>
    <source>
        <strain evidence="3">DSM 21580</strain>
    </source>
</reference>
<dbReference type="AlphaFoldDB" id="A0A1H5YX43"/>
<evidence type="ECO:0000313" key="3">
    <source>
        <dbReference type="Proteomes" id="UP000236738"/>
    </source>
</evidence>
<name>A0A1H5YX43_9FLAO</name>
<sequence length="115" mass="12505">MINKLLKIFSLLSFMSSVFVFSKAGTASKRITGTISEKSNGFTRSALVTLISNTGKIASALRSISASSWSAIKQLIIGVEDYPPFFRNVYSAFVELDTVDGPFTSVDSILINKNK</sequence>
<keyword evidence="1" id="KW-0732">Signal</keyword>
<evidence type="ECO:0000313" key="2">
    <source>
        <dbReference type="EMBL" id="SEG28005.1"/>
    </source>
</evidence>
<gene>
    <name evidence="2" type="ORF">SAMN05421847_1878</name>
</gene>
<feature type="chain" id="PRO_5009291039" evidence="1">
    <location>
        <begin position="23"/>
        <end position="115"/>
    </location>
</feature>
<feature type="signal peptide" evidence="1">
    <location>
        <begin position="1"/>
        <end position="22"/>
    </location>
</feature>
<keyword evidence="3" id="KW-1185">Reference proteome</keyword>
<dbReference type="EMBL" id="FNUS01000004">
    <property type="protein sequence ID" value="SEG28005.1"/>
    <property type="molecule type" value="Genomic_DNA"/>
</dbReference>